<dbReference type="InterPro" id="IPR052028">
    <property type="entry name" value="HipA_Ser/Thr_kinase"/>
</dbReference>
<dbReference type="PANTHER" id="PTHR37419">
    <property type="entry name" value="SERINE/THREONINE-PROTEIN KINASE TOXIN HIPA"/>
    <property type="match status" value="1"/>
</dbReference>
<dbReference type="Pfam" id="PF13657">
    <property type="entry name" value="Couple_hipA"/>
    <property type="match status" value="1"/>
</dbReference>
<dbReference type="Pfam" id="PF07804">
    <property type="entry name" value="HipA_C"/>
    <property type="match status" value="1"/>
</dbReference>
<dbReference type="InterPro" id="IPR017508">
    <property type="entry name" value="HipA_N1"/>
</dbReference>
<feature type="domain" description="HipA-like C-terminal" evidence="4">
    <location>
        <begin position="141"/>
        <end position="373"/>
    </location>
</feature>
<dbReference type="KEGG" id="orp:MOP44_00565"/>
<keyword evidence="7" id="KW-1185">Reference proteome</keyword>
<dbReference type="Proteomes" id="UP001059380">
    <property type="component" value="Chromosome"/>
</dbReference>
<feature type="domain" description="HipA N-terminal subdomain 1" evidence="5">
    <location>
        <begin position="3"/>
        <end position="100"/>
    </location>
</feature>
<evidence type="ECO:0000259" key="5">
    <source>
        <dbReference type="Pfam" id="PF13657"/>
    </source>
</evidence>
<dbReference type="InterPro" id="IPR012893">
    <property type="entry name" value="HipA-like_C"/>
</dbReference>
<name>A0A9J7BRP4_9BACT</name>
<evidence type="ECO:0000256" key="2">
    <source>
        <dbReference type="ARBA" id="ARBA00022679"/>
    </source>
</evidence>
<evidence type="ECO:0000313" key="7">
    <source>
        <dbReference type="Proteomes" id="UP001059380"/>
    </source>
</evidence>
<sequence length="412" mass="45933">MIKVWTDGAEAGLLDRSGQRGTTFLYQPGAPEPRAVSVTMPMRLASWDISYGIAPIFEMNLPEGVLRERLRLAFAKAIGTFDDYDLLGIVGRSQVGRIRYTGQEESLAEDVPFQSVDEILSRRRQGNLFHHLLDKFASFSGISGVQPKFLIRDEDAFSKAAFNGARLSESYRGATHIVKFWEEREYPQLAANEYFCLRVAEKCGLDVPPYRLAEDGAALVVDRFDLRADGSYRGFEDFCVLNGKGTDKKYSGSYETSILKRFAQFANSPRVNTDLEKLFTLIALSCALRNGDAHLKNFGIVYDDVLNEARLAPVYDLVTTSVYIPKDGMALTLNGSTRWPTARELQLLGETRAACTPAQVRGVLSRIAEAIEETSSQVQKYIKNHAAFADVGEGMLKEWRRGIAESLIPRPS</sequence>
<dbReference type="PANTHER" id="PTHR37419:SF1">
    <property type="entry name" value="SERINE_THREONINE-PROTEIN KINASE TOXIN HIPA"/>
    <property type="match status" value="1"/>
</dbReference>
<keyword evidence="3" id="KW-0418">Kinase</keyword>
<evidence type="ECO:0000256" key="1">
    <source>
        <dbReference type="ARBA" id="ARBA00010164"/>
    </source>
</evidence>
<dbReference type="Gene3D" id="1.10.1070.20">
    <property type="match status" value="1"/>
</dbReference>
<gene>
    <name evidence="6" type="ORF">MOP44_00565</name>
</gene>
<keyword evidence="2" id="KW-0808">Transferase</keyword>
<evidence type="ECO:0000259" key="4">
    <source>
        <dbReference type="Pfam" id="PF07804"/>
    </source>
</evidence>
<organism evidence="6 7">
    <name type="scientific">Occallatibacter riparius</name>
    <dbReference type="NCBI Taxonomy" id="1002689"/>
    <lineage>
        <taxon>Bacteria</taxon>
        <taxon>Pseudomonadati</taxon>
        <taxon>Acidobacteriota</taxon>
        <taxon>Terriglobia</taxon>
        <taxon>Terriglobales</taxon>
        <taxon>Acidobacteriaceae</taxon>
        <taxon>Occallatibacter</taxon>
    </lineage>
</organism>
<evidence type="ECO:0000256" key="3">
    <source>
        <dbReference type="ARBA" id="ARBA00022777"/>
    </source>
</evidence>
<proteinExistence type="inferred from homology"/>
<dbReference type="GO" id="GO:0005829">
    <property type="term" value="C:cytosol"/>
    <property type="evidence" value="ECO:0007669"/>
    <property type="project" value="TreeGrafter"/>
</dbReference>
<dbReference type="RefSeq" id="WP_260793946.1">
    <property type="nucleotide sequence ID" value="NZ_CP093313.1"/>
</dbReference>
<dbReference type="EMBL" id="CP093313">
    <property type="protein sequence ID" value="UWZ84442.1"/>
    <property type="molecule type" value="Genomic_DNA"/>
</dbReference>
<evidence type="ECO:0000313" key="6">
    <source>
        <dbReference type="EMBL" id="UWZ84442.1"/>
    </source>
</evidence>
<comment type="similarity">
    <text evidence="1">Belongs to the HipA Ser/Thr kinase family.</text>
</comment>
<dbReference type="AlphaFoldDB" id="A0A9J7BRP4"/>
<dbReference type="GO" id="GO:0004674">
    <property type="term" value="F:protein serine/threonine kinase activity"/>
    <property type="evidence" value="ECO:0007669"/>
    <property type="project" value="TreeGrafter"/>
</dbReference>
<accession>A0A9J7BRP4</accession>
<reference evidence="6" key="1">
    <citation type="submission" date="2021-04" db="EMBL/GenBank/DDBJ databases">
        <title>Phylogenetic analysis of Acidobacteriaceae.</title>
        <authorList>
            <person name="Qiu L."/>
            <person name="Zhang Q."/>
        </authorList>
    </citation>
    <scope>NUCLEOTIDE SEQUENCE</scope>
    <source>
        <strain evidence="6">DSM 25168</strain>
    </source>
</reference>
<protein>
    <submittedName>
        <fullName evidence="6">Type II toxin-antitoxin system HipA family toxin</fullName>
    </submittedName>
</protein>